<protein>
    <submittedName>
        <fullName evidence="2">Uncharacterized protein</fullName>
    </submittedName>
</protein>
<keyword evidence="3" id="KW-1185">Reference proteome</keyword>
<feature type="compositionally biased region" description="Basic and acidic residues" evidence="1">
    <location>
        <begin position="148"/>
        <end position="158"/>
    </location>
</feature>
<feature type="compositionally biased region" description="Basic residues" evidence="1">
    <location>
        <begin position="235"/>
        <end position="245"/>
    </location>
</feature>
<proteinExistence type="predicted"/>
<feature type="compositionally biased region" description="Basic residues" evidence="1">
    <location>
        <begin position="91"/>
        <end position="104"/>
    </location>
</feature>
<feature type="compositionally biased region" description="Basic residues" evidence="1">
    <location>
        <begin position="160"/>
        <end position="179"/>
    </location>
</feature>
<sequence>MGKVPGTHPVSATNTEGLVDGRSVLSRCRTRPGPALVGRRQLSDGRPDLPAGQRIAARAAARRTHQAEAARTLGDQSRTVRDLRRAQPAHPPHRRGLAVRHRSGARWPGAGGGDLPRGHLLADLSPGRRGCGRDRTAVSAVLGAGRGAEPRERADPGQHPRGRRTRLRARARRRSRVRPARSAGRVRDRRRGGRNGPDVRLLEAARLPQRAPRRCGVADPAPERREDRRADGPRAQRRHRRRRLPLRAGVGARTRRGR</sequence>
<evidence type="ECO:0000313" key="3">
    <source>
        <dbReference type="Proteomes" id="UP000198677"/>
    </source>
</evidence>
<evidence type="ECO:0000256" key="1">
    <source>
        <dbReference type="SAM" id="MobiDB-lite"/>
    </source>
</evidence>
<dbReference type="EMBL" id="FOAW01000031">
    <property type="protein sequence ID" value="SEM30260.1"/>
    <property type="molecule type" value="Genomic_DNA"/>
</dbReference>
<name>A0A1H7X8X3_9NOCA</name>
<gene>
    <name evidence="2" type="ORF">SAMN05444583_13128</name>
</gene>
<feature type="compositionally biased region" description="Basic and acidic residues" evidence="1">
    <location>
        <begin position="221"/>
        <end position="234"/>
    </location>
</feature>
<organism evidence="2 3">
    <name type="scientific">Rhodococcus maanshanensis</name>
    <dbReference type="NCBI Taxonomy" id="183556"/>
    <lineage>
        <taxon>Bacteria</taxon>
        <taxon>Bacillati</taxon>
        <taxon>Actinomycetota</taxon>
        <taxon>Actinomycetes</taxon>
        <taxon>Mycobacteriales</taxon>
        <taxon>Nocardiaceae</taxon>
        <taxon>Rhodococcus</taxon>
    </lineage>
</organism>
<evidence type="ECO:0000313" key="2">
    <source>
        <dbReference type="EMBL" id="SEM30260.1"/>
    </source>
</evidence>
<feature type="region of interest" description="Disordered" evidence="1">
    <location>
        <begin position="1"/>
        <end position="50"/>
    </location>
</feature>
<accession>A0A1H7X8X3</accession>
<dbReference type="Proteomes" id="UP000198677">
    <property type="component" value="Unassembled WGS sequence"/>
</dbReference>
<feature type="region of interest" description="Disordered" evidence="1">
    <location>
        <begin position="69"/>
        <end position="119"/>
    </location>
</feature>
<reference evidence="3" key="1">
    <citation type="submission" date="2016-10" db="EMBL/GenBank/DDBJ databases">
        <authorList>
            <person name="Varghese N."/>
            <person name="Submissions S."/>
        </authorList>
    </citation>
    <scope>NUCLEOTIDE SEQUENCE [LARGE SCALE GENOMIC DNA]</scope>
    <source>
        <strain evidence="3">DSM 44675</strain>
    </source>
</reference>
<feature type="region of interest" description="Disordered" evidence="1">
    <location>
        <begin position="141"/>
        <end position="258"/>
    </location>
</feature>
<dbReference type="AlphaFoldDB" id="A0A1H7X8X3"/>